<dbReference type="InterPro" id="IPR013210">
    <property type="entry name" value="LRR_N_plant-typ"/>
</dbReference>
<dbReference type="AlphaFoldDB" id="A0ABD2YN52"/>
<dbReference type="InterPro" id="IPR001611">
    <property type="entry name" value="Leu-rich_rpt"/>
</dbReference>
<evidence type="ECO:0000256" key="2">
    <source>
        <dbReference type="ARBA" id="ARBA00009592"/>
    </source>
</evidence>
<evidence type="ECO:0000256" key="10">
    <source>
        <dbReference type="ARBA" id="ARBA00023180"/>
    </source>
</evidence>
<organism evidence="13 14">
    <name type="scientific">Cinchona calisaya</name>
    <dbReference type="NCBI Taxonomy" id="153742"/>
    <lineage>
        <taxon>Eukaryota</taxon>
        <taxon>Viridiplantae</taxon>
        <taxon>Streptophyta</taxon>
        <taxon>Embryophyta</taxon>
        <taxon>Tracheophyta</taxon>
        <taxon>Spermatophyta</taxon>
        <taxon>Magnoliopsida</taxon>
        <taxon>eudicotyledons</taxon>
        <taxon>Gunneridae</taxon>
        <taxon>Pentapetalae</taxon>
        <taxon>asterids</taxon>
        <taxon>lamiids</taxon>
        <taxon>Gentianales</taxon>
        <taxon>Rubiaceae</taxon>
        <taxon>Cinchonoideae</taxon>
        <taxon>Cinchoneae</taxon>
        <taxon>Cinchona</taxon>
    </lineage>
</organism>
<dbReference type="GO" id="GO:0006952">
    <property type="term" value="P:defense response"/>
    <property type="evidence" value="ECO:0007669"/>
    <property type="project" value="UniProtKB-ARBA"/>
</dbReference>
<evidence type="ECO:0000256" key="1">
    <source>
        <dbReference type="ARBA" id="ARBA00004251"/>
    </source>
</evidence>
<evidence type="ECO:0000313" key="13">
    <source>
        <dbReference type="EMBL" id="KAL3508403.1"/>
    </source>
</evidence>
<comment type="subcellular location">
    <subcellularLocation>
        <location evidence="1">Cell membrane</location>
        <topology evidence="1">Single-pass type I membrane protein</topology>
    </subcellularLocation>
</comment>
<comment type="caution">
    <text evidence="13">The sequence shown here is derived from an EMBL/GenBank/DDBJ whole genome shotgun (WGS) entry which is preliminary data.</text>
</comment>
<dbReference type="FunFam" id="3.80.10.10:FF:000383">
    <property type="entry name" value="Leucine-rich repeat receptor protein kinase EMS1"/>
    <property type="match status" value="1"/>
</dbReference>
<dbReference type="InterPro" id="IPR003591">
    <property type="entry name" value="Leu-rich_rpt_typical-subtyp"/>
</dbReference>
<evidence type="ECO:0000256" key="11">
    <source>
        <dbReference type="SAM" id="Phobius"/>
    </source>
</evidence>
<dbReference type="InterPro" id="IPR032675">
    <property type="entry name" value="LRR_dom_sf"/>
</dbReference>
<dbReference type="InterPro" id="IPR046956">
    <property type="entry name" value="RLP23-like"/>
</dbReference>
<keyword evidence="6" id="KW-0732">Signal</keyword>
<gene>
    <name evidence="13" type="ORF">ACH5RR_027804</name>
</gene>
<reference evidence="13 14" key="1">
    <citation type="submission" date="2024-11" db="EMBL/GenBank/DDBJ databases">
        <title>A near-complete genome assembly of Cinchona calisaya.</title>
        <authorList>
            <person name="Lian D.C."/>
            <person name="Zhao X.W."/>
            <person name="Wei L."/>
        </authorList>
    </citation>
    <scope>NUCLEOTIDE SEQUENCE [LARGE SCALE GENOMIC DNA]</scope>
    <source>
        <tissue evidence="13">Nenye</tissue>
    </source>
</reference>
<keyword evidence="3" id="KW-1003">Cell membrane</keyword>
<dbReference type="Proteomes" id="UP001630127">
    <property type="component" value="Unassembled WGS sequence"/>
</dbReference>
<dbReference type="GO" id="GO:0051707">
    <property type="term" value="P:response to other organism"/>
    <property type="evidence" value="ECO:0007669"/>
    <property type="project" value="UniProtKB-ARBA"/>
</dbReference>
<dbReference type="Pfam" id="PF13855">
    <property type="entry name" value="LRR_8"/>
    <property type="match status" value="2"/>
</dbReference>
<evidence type="ECO:0000256" key="5">
    <source>
        <dbReference type="ARBA" id="ARBA00022692"/>
    </source>
</evidence>
<dbReference type="EMBL" id="JBJUIK010000012">
    <property type="protein sequence ID" value="KAL3508403.1"/>
    <property type="molecule type" value="Genomic_DNA"/>
</dbReference>
<comment type="similarity">
    <text evidence="2">Belongs to the RLP family.</text>
</comment>
<evidence type="ECO:0000256" key="4">
    <source>
        <dbReference type="ARBA" id="ARBA00022614"/>
    </source>
</evidence>
<dbReference type="Pfam" id="PF00560">
    <property type="entry name" value="LRR_1"/>
    <property type="match status" value="7"/>
</dbReference>
<dbReference type="SUPFAM" id="SSF52058">
    <property type="entry name" value="L domain-like"/>
    <property type="match status" value="4"/>
</dbReference>
<keyword evidence="9 11" id="KW-0472">Membrane</keyword>
<evidence type="ECO:0000313" key="14">
    <source>
        <dbReference type="Proteomes" id="UP001630127"/>
    </source>
</evidence>
<protein>
    <recommendedName>
        <fullName evidence="12">Leucine-rich repeat-containing N-terminal plant-type domain-containing protein</fullName>
    </recommendedName>
</protein>
<keyword evidence="7" id="KW-0677">Repeat</keyword>
<evidence type="ECO:0000256" key="6">
    <source>
        <dbReference type="ARBA" id="ARBA00022729"/>
    </source>
</evidence>
<sequence length="1010" mass="113149">MMTESICTGQPPAAILSLLMMFPKNVFQFNSLLFLAIILCFFTMNSNVGKSSNVGKMNIKCIENERRALLKLKAEIVDGFGLLTSWRAGAEEDDDCCLWQRVGCDNETGHITMLDLRGNPEGYFVANWINQSLAELHHLNYLDLSSNDLMIAEHSEFIGSLSKLKYLNVSFITSLGPLPYILANQTELETLDLSSYRPFRFRNLAWVSHLRSLRYLGLSGLNLNKATDWVEAIHQLPSLQELHLSDTDLPVIANIQSSLQLIYSSRNTSTTFLHTLDLSLNKLPSSSIYPWLFNFNHSLRYIDLSANHLQGTLPDNFRTFLSLEHLDLSSNHFQGGFPRFLGNLTGLKSLILSGNNLTGELFSVMEVFSGANTLKQLNLSWNRFNGSIPDISGIPSLMDLRLQGNQLKGFFQGSIEVLHNLVVLDASQNQLIGTLPDLSFFPSLRELYLDHNQFNTSLTSSIGCLSQLAVLYLGSNQLEGIITEAHFLTLSKLNVIDLSFNLHLELKLASNWIPPFQLAAMELGHLKIGPAFPKWLETQRHFFHLDMSNAGISDVFPSWFWDISPDLEYLNLSSNQIYGPLPDLPSKFRLFPIIDLRSNYLSGELPNITPDIMFLDLSQNKFTGSISVFCNSSRKIPTAFERSIHLQSLHLQNNYFEGEIPMKLGTCALLKVIDLGGNILSGNIPAWIGSSFPGLVVLILRSNEFSGTIPLSFCNLAHLQILDLSQNNFSGPIQKCISRLTAMTEEYISTTNSVKLLFKFPSFIVNIDTIERCRLVECNGIGKYFSESAFLTWKGTGYEYSNTLGLVKMLDLSSNFLHGEIPVEITSLNGLVGLNLSRNNFTGSIPQNLGKMPSLNFLDLSWNLISGSIPSSISELGKLGVLNLSYNNLSGRIPTREHFLTFDNSSYISNSQLCGSPLALLCPGDKTPQDSESNVVGGDGISTHHHEHEDRFLDMGFYFFMIFGFVFGFWGVVGTLVLKKSWRHTFFRSLNKLEDLVYVALELNKARLRR</sequence>
<dbReference type="SMART" id="SM00369">
    <property type="entry name" value="LRR_TYP"/>
    <property type="match status" value="6"/>
</dbReference>
<feature type="domain" description="Leucine-rich repeat-containing N-terminal plant-type" evidence="12">
    <location>
        <begin position="63"/>
        <end position="105"/>
    </location>
</feature>
<name>A0ABD2YN52_9GENT</name>
<dbReference type="PANTHER" id="PTHR48063:SF101">
    <property type="entry name" value="LRR RECEPTOR-LIKE SERINE_THREONINE-PROTEIN KINASE FLS2"/>
    <property type="match status" value="1"/>
</dbReference>
<dbReference type="Pfam" id="PF08263">
    <property type="entry name" value="LRRNT_2"/>
    <property type="match status" value="1"/>
</dbReference>
<evidence type="ECO:0000256" key="8">
    <source>
        <dbReference type="ARBA" id="ARBA00022989"/>
    </source>
</evidence>
<dbReference type="GO" id="GO:0005886">
    <property type="term" value="C:plasma membrane"/>
    <property type="evidence" value="ECO:0007669"/>
    <property type="project" value="UniProtKB-SubCell"/>
</dbReference>
<evidence type="ECO:0000259" key="12">
    <source>
        <dbReference type="Pfam" id="PF08263"/>
    </source>
</evidence>
<evidence type="ECO:0000256" key="7">
    <source>
        <dbReference type="ARBA" id="ARBA00022737"/>
    </source>
</evidence>
<evidence type="ECO:0000256" key="3">
    <source>
        <dbReference type="ARBA" id="ARBA00022475"/>
    </source>
</evidence>
<keyword evidence="8 11" id="KW-1133">Transmembrane helix</keyword>
<proteinExistence type="inferred from homology"/>
<keyword evidence="4" id="KW-0433">Leucine-rich repeat</keyword>
<feature type="transmembrane region" description="Helical" evidence="11">
    <location>
        <begin position="957"/>
        <end position="978"/>
    </location>
</feature>
<accession>A0ABD2YN52</accession>
<keyword evidence="10" id="KW-0325">Glycoprotein</keyword>
<dbReference type="Gene3D" id="3.80.10.10">
    <property type="entry name" value="Ribonuclease Inhibitor"/>
    <property type="match status" value="4"/>
</dbReference>
<evidence type="ECO:0000256" key="9">
    <source>
        <dbReference type="ARBA" id="ARBA00023136"/>
    </source>
</evidence>
<keyword evidence="14" id="KW-1185">Reference proteome</keyword>
<dbReference type="PANTHER" id="PTHR48063">
    <property type="entry name" value="LRR RECEPTOR-LIKE KINASE"/>
    <property type="match status" value="1"/>
</dbReference>
<keyword evidence="5 11" id="KW-0812">Transmembrane</keyword>
<dbReference type="FunFam" id="3.80.10.10:FF:000111">
    <property type="entry name" value="LRR receptor-like serine/threonine-protein kinase ERECTA"/>
    <property type="match status" value="1"/>
</dbReference>